<dbReference type="InterPro" id="IPR035965">
    <property type="entry name" value="PAS-like_dom_sf"/>
</dbReference>
<dbReference type="InterPro" id="IPR036097">
    <property type="entry name" value="HisK_dim/P_sf"/>
</dbReference>
<dbReference type="InterPro" id="IPR004358">
    <property type="entry name" value="Sig_transdc_His_kin-like_C"/>
</dbReference>
<reference evidence="5" key="1">
    <citation type="journal article" date="2020" name="Stud. Mycol.">
        <title>101 Dothideomycetes genomes: a test case for predicting lifestyles and emergence of pathogens.</title>
        <authorList>
            <person name="Haridas S."/>
            <person name="Albert R."/>
            <person name="Binder M."/>
            <person name="Bloem J."/>
            <person name="Labutti K."/>
            <person name="Salamov A."/>
            <person name="Andreopoulos B."/>
            <person name="Baker S."/>
            <person name="Barry K."/>
            <person name="Bills G."/>
            <person name="Bluhm B."/>
            <person name="Cannon C."/>
            <person name="Castanera R."/>
            <person name="Culley D."/>
            <person name="Daum C."/>
            <person name="Ezra D."/>
            <person name="Gonzalez J."/>
            <person name="Henrissat B."/>
            <person name="Kuo A."/>
            <person name="Liang C."/>
            <person name="Lipzen A."/>
            <person name="Lutzoni F."/>
            <person name="Magnuson J."/>
            <person name="Mondo S."/>
            <person name="Nolan M."/>
            <person name="Ohm R."/>
            <person name="Pangilinan J."/>
            <person name="Park H.-J."/>
            <person name="Ramirez L."/>
            <person name="Alfaro M."/>
            <person name="Sun H."/>
            <person name="Tritt A."/>
            <person name="Yoshinaga Y."/>
            <person name="Zwiers L.-H."/>
            <person name="Turgeon B."/>
            <person name="Goodwin S."/>
            <person name="Spatafora J."/>
            <person name="Crous P."/>
            <person name="Grigoriev I."/>
        </authorList>
    </citation>
    <scope>NUCLEOTIDE SEQUENCE</scope>
    <source>
        <strain evidence="5">ATCC 36951</strain>
    </source>
</reference>
<dbReference type="AlphaFoldDB" id="A0A6A6CJ79"/>
<dbReference type="PANTHER" id="PTHR43719:SF60">
    <property type="entry name" value="HISTIDINE KINASE G2"/>
    <property type="match status" value="1"/>
</dbReference>
<evidence type="ECO:0000259" key="3">
    <source>
        <dbReference type="PROSITE" id="PS50109"/>
    </source>
</evidence>
<dbReference type="SUPFAM" id="SSF55874">
    <property type="entry name" value="ATPase domain of HSP90 chaperone/DNA topoisomerase II/histidine kinase"/>
    <property type="match status" value="1"/>
</dbReference>
<dbReference type="InterPro" id="IPR005467">
    <property type="entry name" value="His_kinase_dom"/>
</dbReference>
<dbReference type="SUPFAM" id="SSF47384">
    <property type="entry name" value="Homodimeric domain of signal transducing histidine kinase"/>
    <property type="match status" value="1"/>
</dbReference>
<dbReference type="OrthoDB" id="60033at2759"/>
<evidence type="ECO:0000313" key="5">
    <source>
        <dbReference type="EMBL" id="KAF2165759.1"/>
    </source>
</evidence>
<proteinExistence type="predicted"/>
<dbReference type="Gene3D" id="3.30.565.10">
    <property type="entry name" value="Histidine kinase-like ATPase, C-terminal domain"/>
    <property type="match status" value="1"/>
</dbReference>
<accession>A0A6A6CJ79</accession>
<dbReference type="Proteomes" id="UP000799537">
    <property type="component" value="Unassembled WGS sequence"/>
</dbReference>
<dbReference type="SMART" id="SM00387">
    <property type="entry name" value="HATPase_c"/>
    <property type="match status" value="1"/>
</dbReference>
<dbReference type="CDD" id="cd00130">
    <property type="entry name" value="PAS"/>
    <property type="match status" value="1"/>
</dbReference>
<organism evidence="5 6">
    <name type="scientific">Zasmidium cellare ATCC 36951</name>
    <dbReference type="NCBI Taxonomy" id="1080233"/>
    <lineage>
        <taxon>Eukaryota</taxon>
        <taxon>Fungi</taxon>
        <taxon>Dikarya</taxon>
        <taxon>Ascomycota</taxon>
        <taxon>Pezizomycotina</taxon>
        <taxon>Dothideomycetes</taxon>
        <taxon>Dothideomycetidae</taxon>
        <taxon>Mycosphaerellales</taxon>
        <taxon>Mycosphaerellaceae</taxon>
        <taxon>Zasmidium</taxon>
    </lineage>
</organism>
<dbReference type="EMBL" id="ML993599">
    <property type="protein sequence ID" value="KAF2165759.1"/>
    <property type="molecule type" value="Genomic_DNA"/>
</dbReference>
<dbReference type="InterPro" id="IPR050956">
    <property type="entry name" value="2C_system_His_kinase"/>
</dbReference>
<dbReference type="InterPro" id="IPR036890">
    <property type="entry name" value="HATPase_C_sf"/>
</dbReference>
<gene>
    <name evidence="5" type="ORF">M409DRAFT_67100</name>
</gene>
<dbReference type="Gene3D" id="1.10.287.130">
    <property type="match status" value="1"/>
</dbReference>
<keyword evidence="6" id="KW-1185">Reference proteome</keyword>
<dbReference type="Gene3D" id="3.40.50.2300">
    <property type="match status" value="1"/>
</dbReference>
<dbReference type="InterPro" id="IPR011006">
    <property type="entry name" value="CheY-like_superfamily"/>
</dbReference>
<evidence type="ECO:0000256" key="1">
    <source>
        <dbReference type="ARBA" id="ARBA00022553"/>
    </source>
</evidence>
<dbReference type="PRINTS" id="PR00344">
    <property type="entry name" value="BCTRLSENSOR"/>
</dbReference>
<dbReference type="InterPro" id="IPR003594">
    <property type="entry name" value="HATPase_dom"/>
</dbReference>
<keyword evidence="1 2" id="KW-0597">Phosphoprotein</keyword>
<dbReference type="InterPro" id="IPR001789">
    <property type="entry name" value="Sig_transdc_resp-reg_receiver"/>
</dbReference>
<dbReference type="PANTHER" id="PTHR43719">
    <property type="entry name" value="TWO-COMPONENT HISTIDINE KINASE"/>
    <property type="match status" value="1"/>
</dbReference>
<dbReference type="Pfam" id="PF00072">
    <property type="entry name" value="Response_reg"/>
    <property type="match status" value="1"/>
</dbReference>
<feature type="modified residue" description="4-aspartylphosphate" evidence="2">
    <location>
        <position position="920"/>
    </location>
</feature>
<feature type="domain" description="Response regulatory" evidence="4">
    <location>
        <begin position="874"/>
        <end position="994"/>
    </location>
</feature>
<dbReference type="PROSITE" id="PS50110">
    <property type="entry name" value="RESPONSE_REGULATORY"/>
    <property type="match status" value="1"/>
</dbReference>
<dbReference type="Pfam" id="PF02518">
    <property type="entry name" value="HATPase_c"/>
    <property type="match status" value="1"/>
</dbReference>
<dbReference type="GeneID" id="54570530"/>
<dbReference type="Gene3D" id="3.30.450.20">
    <property type="entry name" value="PAS domain"/>
    <property type="match status" value="2"/>
</dbReference>
<dbReference type="GO" id="GO:0000155">
    <property type="term" value="F:phosphorelay sensor kinase activity"/>
    <property type="evidence" value="ECO:0007669"/>
    <property type="project" value="InterPro"/>
</dbReference>
<dbReference type="PROSITE" id="PS50109">
    <property type="entry name" value="HIS_KIN"/>
    <property type="match status" value="1"/>
</dbReference>
<dbReference type="SMART" id="SM00448">
    <property type="entry name" value="REC"/>
    <property type="match status" value="1"/>
</dbReference>
<sequence length="997" mass="111677">MCMNDPKPTMLWWGPERIAIYNEGYGQILANKHPAALGKTAHEIWPELTDTNIFETAWELGDRTGETSFAHRDLFLVQRNDYVEEAYASWSIIPIPGPNGNLGFYNMVIEVTQDVLNERRMTLLHKLEQCLSSAETVRDFYTQVLAGLQSDAHEIPFAALYGPASRVNNNSLSSAHNSPDDDECSSSAQSEPASVFAQAAWTLKGVIAQDSGPEYQSNSLPSTIDLDSGSALFTPWFRDCIVTKTVAVLQASEGTLPSTLVAAAKPREPQYQPLAHAVLLPIWTNYQEHRSGFLILGLNSRRPYDADYQRFIRLLHNQLTTTLASLVMAEEEARRNRVAARLAARDRIRLVEQLAERTHQVQQSEIRFRSMADFAPIGIFELNAVGQLQYANEQWIELTSCRLDQLQDFETFTNALVEEDRQHAWREWKKLEAGEQVRFECRLDRSFTTDEVFNGERMMRDTWILVAAYALRDDDHGPSSDQVKGVFGCLVDISRQKWIEGFQERQARLQQERRRQQENFMDSTNHEARNPLAAITLCAEDVHSTMESLVQQSQGPRLSMDRDTALAILEGAEIIMSCAKHQKTIIDDVLTLSKLDSNMLSVSPEPVHPVSILDQAIKMFRGEVQRSDVELVYTIDTSFFASKVDWLLLDATRFLQVLVNLLNNAVKFTQRAMTRRISIVLGASTSRPTDKAFGVRFAPVAEYGTLAEGASEEGVYLNVSVTDTGPGMSDEELNHLFEKFRQASPKTYAQYGGTGLGLWICKELCAKLGGQIGVASHLSGETQADSIGQGGSGSTFAFYVYSPRCDSHFDAQKEVVSRNDEAKEPEPQVQNPTVQHKNSITIELPTSHEGNGTNITNIPQATSPSTSLPTTDIHILIVEDNLMNQKVLHRQLSRAGYTRISIANHASEDGNEGISVILMDFEMPVMGGLECTRIIRQKEQEQQSLGHRWKRPIIGVTANARTEQQEAAMKVGMDCVVTKPFQMRVLLDAIEKVRENV</sequence>
<dbReference type="InterPro" id="IPR000014">
    <property type="entry name" value="PAS"/>
</dbReference>
<dbReference type="CDD" id="cd17546">
    <property type="entry name" value="REC_hyHK_CKI1_RcsC-like"/>
    <property type="match status" value="1"/>
</dbReference>
<evidence type="ECO:0000313" key="6">
    <source>
        <dbReference type="Proteomes" id="UP000799537"/>
    </source>
</evidence>
<protein>
    <recommendedName>
        <fullName evidence="7">Histidine kinase</fullName>
    </recommendedName>
</protein>
<name>A0A6A6CJ79_ZASCE</name>
<feature type="domain" description="Histidine kinase" evidence="3">
    <location>
        <begin position="523"/>
        <end position="804"/>
    </location>
</feature>
<evidence type="ECO:0000259" key="4">
    <source>
        <dbReference type="PROSITE" id="PS50110"/>
    </source>
</evidence>
<evidence type="ECO:0000256" key="2">
    <source>
        <dbReference type="PROSITE-ProRule" id="PRU00169"/>
    </source>
</evidence>
<dbReference type="SUPFAM" id="SSF55785">
    <property type="entry name" value="PYP-like sensor domain (PAS domain)"/>
    <property type="match status" value="1"/>
</dbReference>
<evidence type="ECO:0008006" key="7">
    <source>
        <dbReference type="Google" id="ProtNLM"/>
    </source>
</evidence>
<dbReference type="SUPFAM" id="SSF52172">
    <property type="entry name" value="CheY-like"/>
    <property type="match status" value="1"/>
</dbReference>
<dbReference type="RefSeq" id="XP_033666648.1">
    <property type="nucleotide sequence ID" value="XM_033817258.1"/>
</dbReference>